<evidence type="ECO:0000256" key="5">
    <source>
        <dbReference type="ARBA" id="ARBA00022695"/>
    </source>
</evidence>
<proteinExistence type="inferred from homology"/>
<evidence type="ECO:0000256" key="2">
    <source>
        <dbReference type="ARBA" id="ARBA00010401"/>
    </source>
</evidence>
<dbReference type="InterPro" id="IPR002618">
    <property type="entry name" value="UDPGP_fam"/>
</dbReference>
<gene>
    <name evidence="7" type="ORF">DERYTH_LOCUS6825</name>
</gene>
<evidence type="ECO:0000256" key="6">
    <source>
        <dbReference type="ARBA" id="ARBA00048493"/>
    </source>
</evidence>
<evidence type="ECO:0000256" key="3">
    <source>
        <dbReference type="ARBA" id="ARBA00012457"/>
    </source>
</evidence>
<name>A0A9N9C1X1_9GLOM</name>
<dbReference type="Gene3D" id="3.90.550.10">
    <property type="entry name" value="Spore Coat Polysaccharide Biosynthesis Protein SpsA, Chain A"/>
    <property type="match status" value="1"/>
</dbReference>
<dbReference type="EC" id="2.7.7.23" evidence="3"/>
<dbReference type="AlphaFoldDB" id="A0A9N9C1X1"/>
<dbReference type="FunFam" id="3.90.550.10:FF:000075">
    <property type="entry name" value="Probable UDP-N-acetylglucosamine pyrophosphorylase"/>
    <property type="match status" value="1"/>
</dbReference>
<evidence type="ECO:0000256" key="1">
    <source>
        <dbReference type="ARBA" id="ARBA00005208"/>
    </source>
</evidence>
<dbReference type="Pfam" id="PF01704">
    <property type="entry name" value="UDPGP"/>
    <property type="match status" value="1"/>
</dbReference>
<dbReference type="EMBL" id="CAJVPY010003173">
    <property type="protein sequence ID" value="CAG8583838.1"/>
    <property type="molecule type" value="Genomic_DNA"/>
</dbReference>
<dbReference type="InterPro" id="IPR029044">
    <property type="entry name" value="Nucleotide-diphossugar_trans"/>
</dbReference>
<dbReference type="Proteomes" id="UP000789405">
    <property type="component" value="Unassembled WGS sequence"/>
</dbReference>
<dbReference type="SUPFAM" id="SSF53448">
    <property type="entry name" value="Nucleotide-diphospho-sugar transferases"/>
    <property type="match status" value="1"/>
</dbReference>
<dbReference type="CDD" id="cd04193">
    <property type="entry name" value="UDPGlcNAc_PPase"/>
    <property type="match status" value="1"/>
</dbReference>
<keyword evidence="4" id="KW-0808">Transferase</keyword>
<sequence length="494" mass="54953">MSPTHAEVESLKARYTVAGQEHLFTFYENLTPEEQTALFNQLNKLDIERVNQIFKKAVSSSGNSSDTKKQNLETLPDDVFDSVLDANEDKIKEWEKLGFDMISQNKVAVILMAGGQGTRLGSSAPKGCYDIHLPSGKSLFQLQAERILRLQKVAQDFTNCKNDVIISWYIMTSGPTRSATESFFKQNNYFGLKEENVIFFEQGTLPALTYEGKVFMDTKSSLAVAPDGNGGMYAALRKEKVLESMKSRNICYAHAYCVDNCLVRVADPIFVGYCISKNADCGAKVVRKIDPHESVGVIALRDGKFNVVEYSEIEPAVAEQRKLNGQLTFGAANIANHFYSVDFLDRVESFESELEYHIANKKIKHIDINTGELIAPSKPNGMKLELFVFDVFPFTERMAVLEVERKEEFSPLKNGPGTASDNPETSRRDIINQHVRYVEKAGGTVTPGDGDSPGNLTFEISPLVSYSGEGLEKLKGKTIKTPLILDTPDDLDKC</sequence>
<keyword evidence="8" id="KW-1185">Reference proteome</keyword>
<protein>
    <recommendedName>
        <fullName evidence="3">UDP-N-acetylglucosamine diphosphorylase</fullName>
        <ecNumber evidence="3">2.7.7.23</ecNumber>
    </recommendedName>
</protein>
<dbReference type="InterPro" id="IPR039741">
    <property type="entry name" value="UDP-sugar_pyrophosphorylase"/>
</dbReference>
<comment type="pathway">
    <text evidence="1">Nucleotide-sugar biosynthesis; UDP-N-acetyl-alpha-D-glucosamine biosynthesis; UDP-N-acetyl-alpha-D-glucosamine from N-acetyl-alpha-D-glucosamine 1-phosphate: step 1/1.</text>
</comment>
<dbReference type="OrthoDB" id="532420at2759"/>
<evidence type="ECO:0000256" key="4">
    <source>
        <dbReference type="ARBA" id="ARBA00022679"/>
    </source>
</evidence>
<dbReference type="GO" id="GO:0003977">
    <property type="term" value="F:UDP-N-acetylglucosamine diphosphorylase activity"/>
    <property type="evidence" value="ECO:0007669"/>
    <property type="project" value="UniProtKB-EC"/>
</dbReference>
<dbReference type="PANTHER" id="PTHR11952:SF2">
    <property type="entry name" value="LD24639P"/>
    <property type="match status" value="1"/>
</dbReference>
<accession>A0A9N9C1X1</accession>
<reference evidence="7" key="1">
    <citation type="submission" date="2021-06" db="EMBL/GenBank/DDBJ databases">
        <authorList>
            <person name="Kallberg Y."/>
            <person name="Tangrot J."/>
            <person name="Rosling A."/>
        </authorList>
    </citation>
    <scope>NUCLEOTIDE SEQUENCE</scope>
    <source>
        <strain evidence="7">MA453B</strain>
    </source>
</reference>
<dbReference type="PANTHER" id="PTHR11952">
    <property type="entry name" value="UDP- GLUCOSE PYROPHOSPHORYLASE"/>
    <property type="match status" value="1"/>
</dbReference>
<evidence type="ECO:0000313" key="8">
    <source>
        <dbReference type="Proteomes" id="UP000789405"/>
    </source>
</evidence>
<evidence type="ECO:0000313" key="7">
    <source>
        <dbReference type="EMBL" id="CAG8583838.1"/>
    </source>
</evidence>
<dbReference type="GO" id="GO:0006048">
    <property type="term" value="P:UDP-N-acetylglucosamine biosynthetic process"/>
    <property type="evidence" value="ECO:0007669"/>
    <property type="project" value="TreeGrafter"/>
</dbReference>
<keyword evidence="5" id="KW-0548">Nucleotidyltransferase</keyword>
<comment type="caution">
    <text evidence="7">The sequence shown here is derived from an EMBL/GenBank/DDBJ whole genome shotgun (WGS) entry which is preliminary data.</text>
</comment>
<comment type="catalytic activity">
    <reaction evidence="6">
        <text>N-acetyl-alpha-D-glucosamine 1-phosphate + UTP + H(+) = UDP-N-acetyl-alpha-D-glucosamine + diphosphate</text>
        <dbReference type="Rhea" id="RHEA:13509"/>
        <dbReference type="ChEBI" id="CHEBI:15378"/>
        <dbReference type="ChEBI" id="CHEBI:33019"/>
        <dbReference type="ChEBI" id="CHEBI:46398"/>
        <dbReference type="ChEBI" id="CHEBI:57705"/>
        <dbReference type="ChEBI" id="CHEBI:57776"/>
        <dbReference type="EC" id="2.7.7.23"/>
    </reaction>
</comment>
<organism evidence="7 8">
    <name type="scientific">Dentiscutata erythropus</name>
    <dbReference type="NCBI Taxonomy" id="1348616"/>
    <lineage>
        <taxon>Eukaryota</taxon>
        <taxon>Fungi</taxon>
        <taxon>Fungi incertae sedis</taxon>
        <taxon>Mucoromycota</taxon>
        <taxon>Glomeromycotina</taxon>
        <taxon>Glomeromycetes</taxon>
        <taxon>Diversisporales</taxon>
        <taxon>Gigasporaceae</taxon>
        <taxon>Dentiscutata</taxon>
    </lineage>
</organism>
<comment type="similarity">
    <text evidence="2">Belongs to the UDPGP type 1 family.</text>
</comment>